<dbReference type="Proteomes" id="UP000011083">
    <property type="component" value="Unassembled WGS sequence"/>
</dbReference>
<reference evidence="1 2" key="1">
    <citation type="journal article" date="2013" name="Genome Biol.">
        <title>Genome of Acanthamoeba castellanii highlights extensive lateral gene transfer and early evolution of tyrosine kinase signaling.</title>
        <authorList>
            <person name="Clarke M."/>
            <person name="Lohan A.J."/>
            <person name="Liu B."/>
            <person name="Lagkouvardos I."/>
            <person name="Roy S."/>
            <person name="Zafar N."/>
            <person name="Bertelli C."/>
            <person name="Schilde C."/>
            <person name="Kianianmomeni A."/>
            <person name="Burglin T.R."/>
            <person name="Frech C."/>
            <person name="Turcotte B."/>
            <person name="Kopec K.O."/>
            <person name="Synnott J.M."/>
            <person name="Choo C."/>
            <person name="Paponov I."/>
            <person name="Finkler A."/>
            <person name="Soon Heng Tan C."/>
            <person name="Hutchins A.P."/>
            <person name="Weinmeier T."/>
            <person name="Rattei T."/>
            <person name="Chu J.S."/>
            <person name="Gimenez G."/>
            <person name="Irimia M."/>
            <person name="Rigden D.J."/>
            <person name="Fitzpatrick D.A."/>
            <person name="Lorenzo-Morales J."/>
            <person name="Bateman A."/>
            <person name="Chiu C.H."/>
            <person name="Tang P."/>
            <person name="Hegemann P."/>
            <person name="Fromm H."/>
            <person name="Raoult D."/>
            <person name="Greub G."/>
            <person name="Miranda-Saavedra D."/>
            <person name="Chen N."/>
            <person name="Nash P."/>
            <person name="Ginger M.L."/>
            <person name="Horn M."/>
            <person name="Schaap P."/>
            <person name="Caler L."/>
            <person name="Loftus B."/>
        </authorList>
    </citation>
    <scope>NUCLEOTIDE SEQUENCE [LARGE SCALE GENOMIC DNA]</scope>
    <source>
        <strain evidence="1 2">Neff</strain>
    </source>
</reference>
<name>L8GEF1_ACACF</name>
<evidence type="ECO:0000313" key="1">
    <source>
        <dbReference type="EMBL" id="ELR11480.1"/>
    </source>
</evidence>
<dbReference type="KEGG" id="acan:ACA1_122730"/>
<protein>
    <submittedName>
        <fullName evidence="1">Uncharacterized protein</fullName>
    </submittedName>
</protein>
<gene>
    <name evidence="1" type="ORF">ACA1_122730</name>
</gene>
<evidence type="ECO:0000313" key="2">
    <source>
        <dbReference type="Proteomes" id="UP000011083"/>
    </source>
</evidence>
<organism evidence="1 2">
    <name type="scientific">Acanthamoeba castellanii (strain ATCC 30010 / Neff)</name>
    <dbReference type="NCBI Taxonomy" id="1257118"/>
    <lineage>
        <taxon>Eukaryota</taxon>
        <taxon>Amoebozoa</taxon>
        <taxon>Discosea</taxon>
        <taxon>Longamoebia</taxon>
        <taxon>Centramoebida</taxon>
        <taxon>Acanthamoebidae</taxon>
        <taxon>Acanthamoeba</taxon>
    </lineage>
</organism>
<sequence>MHAVSSIPLSFMQRFHDPPLEYADTITPGTVCVVYATESTHDDDHAERFVVMQIRERFRSGCPKRIIAEHPERREQNKTDWQRHYYSTSKKRWFCKAIDGLRHPIWNYHFE</sequence>
<dbReference type="VEuPathDB" id="AmoebaDB:ACA1_122730"/>
<dbReference type="EMBL" id="KB008151">
    <property type="protein sequence ID" value="ELR11480.1"/>
    <property type="molecule type" value="Genomic_DNA"/>
</dbReference>
<dbReference type="RefSeq" id="XP_004333493.1">
    <property type="nucleotide sequence ID" value="XM_004333445.1"/>
</dbReference>
<accession>L8GEF1</accession>
<keyword evidence="2" id="KW-1185">Reference proteome</keyword>
<dbReference type="GeneID" id="14911901"/>
<proteinExistence type="predicted"/>
<dbReference type="AlphaFoldDB" id="L8GEF1"/>